<dbReference type="SUPFAM" id="SSF50729">
    <property type="entry name" value="PH domain-like"/>
    <property type="match status" value="1"/>
</dbReference>
<dbReference type="Pfam" id="PF09379">
    <property type="entry name" value="FERM_N"/>
    <property type="match status" value="1"/>
</dbReference>
<dbReference type="GeneID" id="102194639"/>
<accession>A0A9Y3R7F8</accession>
<dbReference type="PANTHER" id="PTHR13429:SF7">
    <property type="entry name" value="FERM DOMAIN-CONTAINING PROTEIN 1"/>
    <property type="match status" value="1"/>
</dbReference>
<dbReference type="Pfam" id="PF09380">
    <property type="entry name" value="FERM_C"/>
    <property type="match status" value="1"/>
</dbReference>
<dbReference type="SMART" id="SM00295">
    <property type="entry name" value="B41"/>
    <property type="match status" value="1"/>
</dbReference>
<dbReference type="InterPro" id="IPR011993">
    <property type="entry name" value="PH-like_dom_sf"/>
</dbReference>
<keyword evidence="2" id="KW-1185">Reference proteome</keyword>
<organism evidence="2 3">
    <name type="scientific">Pundamilia nyererei</name>
    <dbReference type="NCBI Taxonomy" id="303518"/>
    <lineage>
        <taxon>Eukaryota</taxon>
        <taxon>Metazoa</taxon>
        <taxon>Chordata</taxon>
        <taxon>Craniata</taxon>
        <taxon>Vertebrata</taxon>
        <taxon>Euteleostomi</taxon>
        <taxon>Actinopterygii</taxon>
        <taxon>Neopterygii</taxon>
        <taxon>Teleostei</taxon>
        <taxon>Neoteleostei</taxon>
        <taxon>Acanthomorphata</taxon>
        <taxon>Ovalentaria</taxon>
        <taxon>Cichlomorphae</taxon>
        <taxon>Cichliformes</taxon>
        <taxon>Cichlidae</taxon>
        <taxon>African cichlids</taxon>
        <taxon>Pseudocrenilabrinae</taxon>
        <taxon>Haplochromini</taxon>
        <taxon>Pundamilia</taxon>
    </lineage>
</organism>
<evidence type="ECO:0000313" key="3">
    <source>
        <dbReference type="RefSeq" id="XP_005736578.1"/>
    </source>
</evidence>
<feature type="non-terminal residue" evidence="3">
    <location>
        <position position="454"/>
    </location>
</feature>
<dbReference type="InterPro" id="IPR019748">
    <property type="entry name" value="FERM_central"/>
</dbReference>
<evidence type="ECO:0000259" key="1">
    <source>
        <dbReference type="PROSITE" id="PS50057"/>
    </source>
</evidence>
<dbReference type="InterPro" id="IPR047145">
    <property type="entry name" value="FRMD6-like"/>
</dbReference>
<evidence type="ECO:0000313" key="2">
    <source>
        <dbReference type="Proteomes" id="UP000695023"/>
    </source>
</evidence>
<feature type="domain" description="FERM" evidence="1">
    <location>
        <begin position="41"/>
        <end position="338"/>
    </location>
</feature>
<reference evidence="3" key="1">
    <citation type="submission" date="2025-08" db="UniProtKB">
        <authorList>
            <consortium name="RefSeq"/>
        </authorList>
    </citation>
    <scope>IDENTIFICATION</scope>
</reference>
<dbReference type="InterPro" id="IPR019749">
    <property type="entry name" value="Band_41_domain"/>
</dbReference>
<dbReference type="InterPro" id="IPR018980">
    <property type="entry name" value="FERM_PH-like_C"/>
</dbReference>
<name>A0A9Y3R7F8_9CICH</name>
<dbReference type="InterPro" id="IPR035963">
    <property type="entry name" value="FERM_2"/>
</dbReference>
<dbReference type="InterPro" id="IPR014352">
    <property type="entry name" value="FERM/acyl-CoA-bd_prot_sf"/>
</dbReference>
<dbReference type="CDD" id="cd14473">
    <property type="entry name" value="FERM_B-lobe"/>
    <property type="match status" value="1"/>
</dbReference>
<protein>
    <submittedName>
        <fullName evidence="3">FERM domain-containing protein 6-like</fullName>
    </submittedName>
</protein>
<dbReference type="RefSeq" id="XP_005736578.1">
    <property type="nucleotide sequence ID" value="XM_005736521.1"/>
</dbReference>
<dbReference type="InterPro" id="IPR000299">
    <property type="entry name" value="FERM_domain"/>
</dbReference>
<dbReference type="InterPro" id="IPR018979">
    <property type="entry name" value="FERM_N"/>
</dbReference>
<sequence length="454" mass="52161">MCQAEEGGRLALLGPWEAVRRIYSGSRPCEALVAMRTKQRRQVCVLLPNKQHLDCAVTVKARGREVLNSVLKHLGVSDLQVFGLAVMKDNDYLFLDLDQKLSKYFGKRWNKGYVMVPFILFLRVQYYVESGLLILSTTVQQLYYTELRQKVLRSQSHHQEALFFQLAASALQADVGDLQEKKHRCYFLPEDYFPSWLIKRRGREYILQHSPVLHGELRGVSRRQAILHFIKEANELQDGPVTFYRMREEDKQPRSLILLGVTVKGVHICQEVEGKQSLLYDFSWTGIDRFTFQGNRFEITAVGSLCLPKLVYYTKSAFHSKHILRHLRDSHQLHMNIRDAVISIQQLENMGTKEAYICDTACLRKSLQCSNLTSSMSDCSDALETATAWFKEEKEEDGGSTTESELWLDESEELFVDDPAEVSWLAELLRGVSVDAPLMLPSFCWAAVTMEMKQ</sequence>
<dbReference type="Gene3D" id="2.30.29.30">
    <property type="entry name" value="Pleckstrin-homology domain (PH domain)/Phosphotyrosine-binding domain (PTB)"/>
    <property type="match status" value="1"/>
</dbReference>
<dbReference type="Gene3D" id="1.20.80.10">
    <property type="match status" value="1"/>
</dbReference>
<dbReference type="Gene3D" id="3.10.20.90">
    <property type="entry name" value="Phosphatidylinositol 3-kinase Catalytic Subunit, Chain A, domain 1"/>
    <property type="match status" value="1"/>
</dbReference>
<dbReference type="GO" id="GO:0035332">
    <property type="term" value="P:positive regulation of hippo signaling"/>
    <property type="evidence" value="ECO:0007669"/>
    <property type="project" value="TreeGrafter"/>
</dbReference>
<gene>
    <name evidence="3" type="primary">LOC102194639</name>
</gene>
<dbReference type="GO" id="GO:0098592">
    <property type="term" value="C:cytoplasmic side of apical plasma membrane"/>
    <property type="evidence" value="ECO:0007669"/>
    <property type="project" value="TreeGrafter"/>
</dbReference>
<dbReference type="PANTHER" id="PTHR13429">
    <property type="entry name" value="FERM DOMAIN (PROTEIN4.1-EZRIN-RADIXIN-MOESIN) FAMILY"/>
    <property type="match status" value="1"/>
</dbReference>
<dbReference type="Proteomes" id="UP000695023">
    <property type="component" value="Unplaced"/>
</dbReference>
<proteinExistence type="predicted"/>
<dbReference type="PROSITE" id="PS50057">
    <property type="entry name" value="FERM_3"/>
    <property type="match status" value="1"/>
</dbReference>
<dbReference type="SMART" id="SM01196">
    <property type="entry name" value="FERM_C"/>
    <property type="match status" value="1"/>
</dbReference>
<dbReference type="InterPro" id="IPR029071">
    <property type="entry name" value="Ubiquitin-like_domsf"/>
</dbReference>
<dbReference type="SUPFAM" id="SSF54236">
    <property type="entry name" value="Ubiquitin-like"/>
    <property type="match status" value="1"/>
</dbReference>
<dbReference type="AlphaFoldDB" id="A0A9Y3R7F8"/>
<dbReference type="Pfam" id="PF00373">
    <property type="entry name" value="FERM_M"/>
    <property type="match status" value="1"/>
</dbReference>
<dbReference type="SUPFAM" id="SSF47031">
    <property type="entry name" value="Second domain of FERM"/>
    <property type="match status" value="1"/>
</dbReference>